<comment type="caution">
    <text evidence="17">The sequence shown here is derived from an EMBL/GenBank/DDBJ whole genome shotgun (WGS) entry which is preliminary data.</text>
</comment>
<name>A0ABP6Q3W3_9ACTN</name>
<comment type="subcellular location">
    <subcellularLocation>
        <location evidence="1">Cytoplasm</location>
    </subcellularLocation>
</comment>
<dbReference type="Gene3D" id="1.20.140.10">
    <property type="entry name" value="Butyryl-CoA Dehydrogenase, subunit A, domain 3"/>
    <property type="match status" value="1"/>
</dbReference>
<evidence type="ECO:0000256" key="1">
    <source>
        <dbReference type="ARBA" id="ARBA00004496"/>
    </source>
</evidence>
<dbReference type="EMBL" id="BAAAUV010000004">
    <property type="protein sequence ID" value="GAA3203401.1"/>
    <property type="molecule type" value="Genomic_DNA"/>
</dbReference>
<dbReference type="InterPro" id="IPR009100">
    <property type="entry name" value="AcylCoA_DH/oxidase_NM_dom_sf"/>
</dbReference>
<evidence type="ECO:0000313" key="18">
    <source>
        <dbReference type="Proteomes" id="UP001501237"/>
    </source>
</evidence>
<dbReference type="Gene3D" id="1.10.540.10">
    <property type="entry name" value="Acyl-CoA dehydrogenase/oxidase, N-terminal domain"/>
    <property type="match status" value="1"/>
</dbReference>
<dbReference type="Pfam" id="PF02771">
    <property type="entry name" value="Acyl-CoA_dh_N"/>
    <property type="match status" value="1"/>
</dbReference>
<feature type="domain" description="Acyl-CoA oxidase/dehydrogenase middle" evidence="14">
    <location>
        <begin position="146"/>
        <end position="236"/>
    </location>
</feature>
<dbReference type="SUPFAM" id="SSF56645">
    <property type="entry name" value="Acyl-CoA dehydrogenase NM domain-like"/>
    <property type="match status" value="1"/>
</dbReference>
<dbReference type="Proteomes" id="UP001501237">
    <property type="component" value="Unassembled WGS sequence"/>
</dbReference>
<comment type="catalytic activity">
    <reaction evidence="11">
        <text>dibenzothiophene + FMNH2 + O2 = dibenzothiophene 5-oxide + FMN + H2O + H(+)</text>
        <dbReference type="Rhea" id="RHEA:49076"/>
        <dbReference type="ChEBI" id="CHEBI:15377"/>
        <dbReference type="ChEBI" id="CHEBI:15378"/>
        <dbReference type="ChEBI" id="CHEBI:15379"/>
        <dbReference type="ChEBI" id="CHEBI:23681"/>
        <dbReference type="ChEBI" id="CHEBI:23683"/>
        <dbReference type="ChEBI" id="CHEBI:57618"/>
        <dbReference type="ChEBI" id="CHEBI:58210"/>
    </reaction>
</comment>
<evidence type="ECO:0000259" key="14">
    <source>
        <dbReference type="Pfam" id="PF02770"/>
    </source>
</evidence>
<dbReference type="PANTHER" id="PTHR43884">
    <property type="entry name" value="ACYL-COA DEHYDROGENASE"/>
    <property type="match status" value="1"/>
</dbReference>
<evidence type="ECO:0000256" key="2">
    <source>
        <dbReference type="ARBA" id="ARBA00022630"/>
    </source>
</evidence>
<comment type="pathway">
    <text evidence="7">Sulfur metabolism; dibenzothiophene degradation.</text>
</comment>
<evidence type="ECO:0000256" key="8">
    <source>
        <dbReference type="ARBA" id="ARBA00034317"/>
    </source>
</evidence>
<evidence type="ECO:0000256" key="13">
    <source>
        <dbReference type="ARBA" id="ARBA00049456"/>
    </source>
</evidence>
<dbReference type="PIRSF" id="PIRSF016578">
    <property type="entry name" value="HsaA"/>
    <property type="match status" value="1"/>
</dbReference>
<evidence type="ECO:0000256" key="9">
    <source>
        <dbReference type="ARBA" id="ARBA00034328"/>
    </source>
</evidence>
<evidence type="ECO:0000256" key="10">
    <source>
        <dbReference type="ARBA" id="ARBA00034345"/>
    </source>
</evidence>
<accession>A0ABP6Q3W3</accession>
<dbReference type="InterPro" id="IPR046373">
    <property type="entry name" value="Acyl-CoA_Oxase/DH_mid-dom_sf"/>
</dbReference>
<sequence length="422" mass="44948">MRLIAERLVEGMTPQERARAEKVESVLPALREAAVKADEEAEFPAGHVTLLREAGLLGLVVPEEFGGLGGSLRDLAAATYTLGTACPSTALAYFFHNTSASRGLLPLEAIEAGLFSEEDVPAVRDFAVKVLTRMAGGTWMANFASEEVKSSGANIAIATTATPVDGGWRLDGVKSFGCATGVADTYLVTARVAGTTTADGLALFLVPRDAPGVASRDPWNGLGMRASANHGITLEGVFVPAEEALTVPGSFVRMLTMSRGSFVGNQLAISAVYLGVAQSVYDFAIERLTRKSFADSGRPVASSPMHQVIIGDMTERLETSYLWIRRQLELETSEPPLRPKPEVYRQWRIAKGDIAESCFQVALGAFKACGTSAATLDGTLGRGLRDLAMGLVMTFPAERGRLEAAQMITSDKENELFASVNP</sequence>
<dbReference type="Pfam" id="PF02770">
    <property type="entry name" value="Acyl-CoA_dh_M"/>
    <property type="match status" value="1"/>
</dbReference>
<keyword evidence="6" id="KW-0503">Monooxygenase</keyword>
<dbReference type="PANTHER" id="PTHR43884:SF12">
    <property type="entry name" value="ISOVALERYL-COA DEHYDROGENASE, MITOCHONDRIAL-RELATED"/>
    <property type="match status" value="1"/>
</dbReference>
<dbReference type="InterPro" id="IPR036250">
    <property type="entry name" value="AcylCo_DH-like_C"/>
</dbReference>
<dbReference type="Pfam" id="PF08028">
    <property type="entry name" value="Acyl-CoA_dh_2"/>
    <property type="match status" value="1"/>
</dbReference>
<keyword evidence="4" id="KW-0547">Nucleotide-binding</keyword>
<keyword evidence="18" id="KW-1185">Reference proteome</keyword>
<keyword evidence="5" id="KW-0560">Oxidoreductase</keyword>
<comment type="catalytic activity">
    <reaction evidence="13">
        <text>dibenzothiophene + 2 FMNH2 + 2 O2 = dibenzothiophene 5,5-dioxide + 2 FMN + 2 H2O + 2 H(+)</text>
        <dbReference type="Rhea" id="RHEA:49072"/>
        <dbReference type="ChEBI" id="CHEBI:15377"/>
        <dbReference type="ChEBI" id="CHEBI:15378"/>
        <dbReference type="ChEBI" id="CHEBI:15379"/>
        <dbReference type="ChEBI" id="CHEBI:23681"/>
        <dbReference type="ChEBI" id="CHEBI:57618"/>
        <dbReference type="ChEBI" id="CHEBI:58210"/>
        <dbReference type="ChEBI" id="CHEBI:90356"/>
        <dbReference type="EC" id="1.14.14.21"/>
    </reaction>
</comment>
<dbReference type="InterPro" id="IPR006091">
    <property type="entry name" value="Acyl-CoA_Oxase/DH_mid-dom"/>
</dbReference>
<evidence type="ECO:0000256" key="7">
    <source>
        <dbReference type="ARBA" id="ARBA00034307"/>
    </source>
</evidence>
<dbReference type="InterPro" id="IPR013786">
    <property type="entry name" value="AcylCoA_DH/ox_N"/>
</dbReference>
<evidence type="ECO:0000313" key="17">
    <source>
        <dbReference type="EMBL" id="GAA3203401.1"/>
    </source>
</evidence>
<evidence type="ECO:0000256" key="4">
    <source>
        <dbReference type="ARBA" id="ARBA00022741"/>
    </source>
</evidence>
<proteinExistence type="inferred from homology"/>
<dbReference type="InterPro" id="IPR037069">
    <property type="entry name" value="AcylCoA_DH/ox_N_sf"/>
</dbReference>
<protein>
    <recommendedName>
        <fullName evidence="10">Dibenzothiophene monooxygenase</fullName>
        <ecNumber evidence="9">1.14.14.21</ecNumber>
    </recommendedName>
</protein>
<evidence type="ECO:0000256" key="5">
    <source>
        <dbReference type="ARBA" id="ARBA00023002"/>
    </source>
</evidence>
<dbReference type="InterPro" id="IPR013107">
    <property type="entry name" value="Acyl-CoA_DH_C"/>
</dbReference>
<organism evidence="17 18">
    <name type="scientific">Actinocorallia longicatena</name>
    <dbReference type="NCBI Taxonomy" id="111803"/>
    <lineage>
        <taxon>Bacteria</taxon>
        <taxon>Bacillati</taxon>
        <taxon>Actinomycetota</taxon>
        <taxon>Actinomycetes</taxon>
        <taxon>Streptosporangiales</taxon>
        <taxon>Thermomonosporaceae</taxon>
        <taxon>Actinocorallia</taxon>
    </lineage>
</organism>
<dbReference type="SUPFAM" id="SSF47203">
    <property type="entry name" value="Acyl-CoA dehydrogenase C-terminal domain-like"/>
    <property type="match status" value="1"/>
</dbReference>
<keyword evidence="3" id="KW-0288">FMN</keyword>
<evidence type="ECO:0000256" key="12">
    <source>
        <dbReference type="ARBA" id="ARBA00048445"/>
    </source>
</evidence>
<dbReference type="Gene3D" id="2.40.110.10">
    <property type="entry name" value="Butyryl-CoA Dehydrogenase, subunit A, domain 2"/>
    <property type="match status" value="1"/>
</dbReference>
<feature type="domain" description="Acyl-CoA dehydrogenase C-terminal" evidence="16">
    <location>
        <begin position="267"/>
        <end position="388"/>
    </location>
</feature>
<dbReference type="CDD" id="cd00567">
    <property type="entry name" value="ACAD"/>
    <property type="match status" value="1"/>
</dbReference>
<dbReference type="RefSeq" id="WP_344824450.1">
    <property type="nucleotide sequence ID" value="NZ_BAAAUV010000004.1"/>
</dbReference>
<feature type="domain" description="Acyl-CoA dehydrogenase/oxidase N-terminal" evidence="15">
    <location>
        <begin position="30"/>
        <end position="101"/>
    </location>
</feature>
<comment type="similarity">
    <text evidence="8">Belongs to the DszC flavin monooxygenase family.</text>
</comment>
<keyword evidence="2" id="KW-0285">Flavoprotein</keyword>
<dbReference type="EC" id="1.14.14.21" evidence="9"/>
<gene>
    <name evidence="17" type="ORF">GCM10010468_17470</name>
</gene>
<reference evidence="18" key="1">
    <citation type="journal article" date="2019" name="Int. J. Syst. Evol. Microbiol.">
        <title>The Global Catalogue of Microorganisms (GCM) 10K type strain sequencing project: providing services to taxonomists for standard genome sequencing and annotation.</title>
        <authorList>
            <consortium name="The Broad Institute Genomics Platform"/>
            <consortium name="The Broad Institute Genome Sequencing Center for Infectious Disease"/>
            <person name="Wu L."/>
            <person name="Ma J."/>
        </authorList>
    </citation>
    <scope>NUCLEOTIDE SEQUENCE [LARGE SCALE GENOMIC DNA]</scope>
    <source>
        <strain evidence="18">JCM 9377</strain>
    </source>
</reference>
<comment type="catalytic activity">
    <reaction evidence="12">
        <text>dibenzothiophene 5-oxide + FMNH2 + O2 = dibenzothiophene 5,5-dioxide + FMN + H2O + H(+)</text>
        <dbReference type="Rhea" id="RHEA:49080"/>
        <dbReference type="ChEBI" id="CHEBI:15377"/>
        <dbReference type="ChEBI" id="CHEBI:15378"/>
        <dbReference type="ChEBI" id="CHEBI:15379"/>
        <dbReference type="ChEBI" id="CHEBI:23683"/>
        <dbReference type="ChEBI" id="CHEBI:57618"/>
        <dbReference type="ChEBI" id="CHEBI:58210"/>
        <dbReference type="ChEBI" id="CHEBI:90356"/>
    </reaction>
</comment>
<evidence type="ECO:0000259" key="16">
    <source>
        <dbReference type="Pfam" id="PF08028"/>
    </source>
</evidence>
<evidence type="ECO:0000256" key="11">
    <source>
        <dbReference type="ARBA" id="ARBA00047859"/>
    </source>
</evidence>
<evidence type="ECO:0000256" key="3">
    <source>
        <dbReference type="ARBA" id="ARBA00022643"/>
    </source>
</evidence>
<evidence type="ECO:0000259" key="15">
    <source>
        <dbReference type="Pfam" id="PF02771"/>
    </source>
</evidence>
<evidence type="ECO:0000256" key="6">
    <source>
        <dbReference type="ARBA" id="ARBA00023033"/>
    </source>
</evidence>